<dbReference type="OrthoDB" id="6491831at2"/>
<dbReference type="RefSeq" id="WP_076941500.1">
    <property type="nucleotide sequence ID" value="NZ_MOXD01000003.1"/>
</dbReference>
<keyword evidence="1" id="KW-0812">Transmembrane</keyword>
<keyword evidence="1" id="KW-1133">Transmembrane helix</keyword>
<proteinExistence type="predicted"/>
<protein>
    <submittedName>
        <fullName evidence="2">Uncharacterized protein</fullName>
    </submittedName>
</protein>
<keyword evidence="1" id="KW-0472">Membrane</keyword>
<dbReference type="STRING" id="2034155.BMI79_07285"/>
<evidence type="ECO:0000313" key="3">
    <source>
        <dbReference type="Proteomes" id="UP000216021"/>
    </source>
</evidence>
<organism evidence="2 3">
    <name type="scientific">Serratia oryzae</name>
    <dbReference type="NCBI Taxonomy" id="2034155"/>
    <lineage>
        <taxon>Bacteria</taxon>
        <taxon>Pseudomonadati</taxon>
        <taxon>Pseudomonadota</taxon>
        <taxon>Gammaproteobacteria</taxon>
        <taxon>Enterobacterales</taxon>
        <taxon>Yersiniaceae</taxon>
        <taxon>Serratia</taxon>
    </lineage>
</organism>
<dbReference type="Proteomes" id="UP000216021">
    <property type="component" value="Unassembled WGS sequence"/>
</dbReference>
<name>A0A1S8CMY3_9GAMM</name>
<keyword evidence="3" id="KW-1185">Reference proteome</keyword>
<evidence type="ECO:0000256" key="1">
    <source>
        <dbReference type="SAM" id="Phobius"/>
    </source>
</evidence>
<accession>A0A1S8CMY3</accession>
<gene>
    <name evidence="2" type="ORF">BMI79_07285</name>
</gene>
<feature type="transmembrane region" description="Helical" evidence="1">
    <location>
        <begin position="46"/>
        <end position="64"/>
    </location>
</feature>
<dbReference type="AlphaFoldDB" id="A0A1S8CMY3"/>
<comment type="caution">
    <text evidence="2">The sequence shown here is derived from an EMBL/GenBank/DDBJ whole genome shotgun (WGS) entry which is preliminary data.</text>
</comment>
<sequence length="72" mass="7963">MSVFRHLATATGIITTLFTVYQAQRAMAEQMRKDACSPQAVWVGRTGALFVTTLLIGGMTDALIQRVFSQRE</sequence>
<dbReference type="EMBL" id="MOXD01000003">
    <property type="protein sequence ID" value="OMQ24618.1"/>
    <property type="molecule type" value="Genomic_DNA"/>
</dbReference>
<evidence type="ECO:0000313" key="2">
    <source>
        <dbReference type="EMBL" id="OMQ24618.1"/>
    </source>
</evidence>
<reference evidence="2 3" key="1">
    <citation type="submission" date="2016-11" db="EMBL/GenBank/DDBJ databases">
        <title>Rahnella oryzae sp. nov., isolated from rice root.</title>
        <authorList>
            <person name="Zhang X.-X."/>
            <person name="Zhang J."/>
        </authorList>
    </citation>
    <scope>NUCLEOTIDE SEQUENCE [LARGE SCALE GENOMIC DNA]</scope>
    <source>
        <strain evidence="2 3">J11-6</strain>
    </source>
</reference>